<evidence type="ECO:0000313" key="4">
    <source>
        <dbReference type="Proteomes" id="UP001317705"/>
    </source>
</evidence>
<reference evidence="3 4" key="1">
    <citation type="submission" date="2022-12" db="EMBL/GenBank/DDBJ databases">
        <title>Polyphasic characterization of Geotalea uranireducens NIT-SL11 newly isolated from a complex of sewage sludge and microbially reduced graphene oxide.</title>
        <authorList>
            <person name="Xie L."/>
            <person name="Yoshida N."/>
            <person name="Meng L."/>
        </authorList>
    </citation>
    <scope>NUCLEOTIDE SEQUENCE [LARGE SCALE GENOMIC DNA]</scope>
    <source>
        <strain evidence="3 4">NIT-SL11</strain>
    </source>
</reference>
<dbReference type="EMBL" id="AP027151">
    <property type="protein sequence ID" value="BDV44145.1"/>
    <property type="molecule type" value="Genomic_DNA"/>
</dbReference>
<keyword evidence="1" id="KW-0732">Signal</keyword>
<dbReference type="InterPro" id="IPR027367">
    <property type="entry name" value="Gly-zipper_YMGG"/>
</dbReference>
<protein>
    <submittedName>
        <fullName evidence="3">Lipoprotein</fullName>
    </submittedName>
</protein>
<evidence type="ECO:0000256" key="1">
    <source>
        <dbReference type="SAM" id="SignalP"/>
    </source>
</evidence>
<evidence type="ECO:0000259" key="2">
    <source>
        <dbReference type="Pfam" id="PF13441"/>
    </source>
</evidence>
<organism evidence="3 4">
    <name type="scientific">Geotalea uraniireducens</name>
    <dbReference type="NCBI Taxonomy" id="351604"/>
    <lineage>
        <taxon>Bacteria</taxon>
        <taxon>Pseudomonadati</taxon>
        <taxon>Thermodesulfobacteriota</taxon>
        <taxon>Desulfuromonadia</taxon>
        <taxon>Geobacterales</taxon>
        <taxon>Geobacteraceae</taxon>
        <taxon>Geotalea</taxon>
    </lineage>
</organism>
<evidence type="ECO:0000313" key="3">
    <source>
        <dbReference type="EMBL" id="BDV44145.1"/>
    </source>
</evidence>
<gene>
    <name evidence="3" type="ORF">GURASL_30680</name>
</gene>
<dbReference type="RefSeq" id="WP_282000251.1">
    <property type="nucleotide sequence ID" value="NZ_AP027151.1"/>
</dbReference>
<feature type="domain" description="YMGG-like Gly-zipper" evidence="2">
    <location>
        <begin position="30"/>
        <end position="77"/>
    </location>
</feature>
<name>A0ABM8EQ25_9BACT</name>
<keyword evidence="3" id="KW-0449">Lipoprotein</keyword>
<feature type="signal peptide" evidence="1">
    <location>
        <begin position="1"/>
        <end position="20"/>
    </location>
</feature>
<accession>A0ABM8EQ25</accession>
<proteinExistence type="predicted"/>
<dbReference type="Proteomes" id="UP001317705">
    <property type="component" value="Chromosome"/>
</dbReference>
<keyword evidence="4" id="KW-1185">Reference proteome</keyword>
<sequence length="205" mass="21020">MKRTAIALLTLATFTLSGLTGCITVPEEHQGAAKGAGIGAATGALAGAILAPEGAGLKGAVLGGLAGALVGGLIGNYTVDKKLSAEQTASKYNFQPSSGTMVRIENVTTTPTTVRPGDKIDIQTTYALLAPNNDSQVTVTEAMEIRHEGDLVGNPQTTVSHTGGTYTATIPIFLPPDAKKGTYRITSTISTATAKDVRESSFTVR</sequence>
<dbReference type="PROSITE" id="PS51257">
    <property type="entry name" value="PROKAR_LIPOPROTEIN"/>
    <property type="match status" value="1"/>
</dbReference>
<dbReference type="Pfam" id="PF13441">
    <property type="entry name" value="Gly-zipper_YMGG"/>
    <property type="match status" value="1"/>
</dbReference>
<feature type="chain" id="PRO_5047164719" evidence="1">
    <location>
        <begin position="21"/>
        <end position="205"/>
    </location>
</feature>